<feature type="transmembrane region" description="Helical" evidence="1">
    <location>
        <begin position="138"/>
        <end position="161"/>
    </location>
</feature>
<keyword evidence="1" id="KW-0472">Membrane</keyword>
<dbReference type="PATRIC" id="fig|132476.4.peg.11"/>
<dbReference type="InterPro" id="IPR022604">
    <property type="entry name" value="DUF2955"/>
</dbReference>
<dbReference type="GO" id="GO:0016020">
    <property type="term" value="C:membrane"/>
    <property type="evidence" value="ECO:0007669"/>
    <property type="project" value="UniProtKB-SubCell"/>
</dbReference>
<gene>
    <name evidence="2" type="ORF">VP02_00045</name>
</gene>
<comment type="caution">
    <text evidence="2">The sequence shown here is derived from an EMBL/GenBank/DDBJ whole genome shotgun (WGS) entry which is preliminary data.</text>
</comment>
<organism evidence="2 3">
    <name type="scientific">Pseudomonas kilonensis</name>
    <dbReference type="NCBI Taxonomy" id="132476"/>
    <lineage>
        <taxon>Bacteria</taxon>
        <taxon>Pseudomonadati</taxon>
        <taxon>Pseudomonadota</taxon>
        <taxon>Gammaproteobacteria</taxon>
        <taxon>Pseudomonadales</taxon>
        <taxon>Pseudomonadaceae</taxon>
        <taxon>Pseudomonas</taxon>
    </lineage>
</organism>
<keyword evidence="1" id="KW-0812">Transmembrane</keyword>
<reference evidence="2 3" key="1">
    <citation type="submission" date="2015-03" db="EMBL/GenBank/DDBJ databases">
        <title>Pseudomonas fluorescens 1855-344 Genome sequencing and assembly.</title>
        <authorList>
            <person name="Eng W.W.H."/>
            <person name="Gan H.M."/>
            <person name="Savka M.A."/>
        </authorList>
    </citation>
    <scope>NUCLEOTIDE SEQUENCE [LARGE SCALE GENOMIC DNA]</scope>
    <source>
        <strain evidence="2 3">1855-344</strain>
    </source>
</reference>
<feature type="transmembrane region" description="Helical" evidence="1">
    <location>
        <begin position="317"/>
        <end position="335"/>
    </location>
</feature>
<feature type="transmembrane region" description="Helical" evidence="1">
    <location>
        <begin position="232"/>
        <end position="253"/>
    </location>
</feature>
<protein>
    <submittedName>
        <fullName evidence="2">Membrane protein</fullName>
    </submittedName>
</protein>
<feature type="transmembrane region" description="Helical" evidence="1">
    <location>
        <begin position="63"/>
        <end position="84"/>
    </location>
</feature>
<dbReference type="EMBL" id="JZXC01000001">
    <property type="protein sequence ID" value="KKA09799.1"/>
    <property type="molecule type" value="Genomic_DNA"/>
</dbReference>
<evidence type="ECO:0000256" key="1">
    <source>
        <dbReference type="SAM" id="Phobius"/>
    </source>
</evidence>
<proteinExistence type="predicted"/>
<dbReference type="Proteomes" id="UP000033662">
    <property type="component" value="Unassembled WGS sequence"/>
</dbReference>
<feature type="transmembrane region" description="Helical" evidence="1">
    <location>
        <begin position="89"/>
        <end position="107"/>
    </location>
</feature>
<dbReference type="Pfam" id="PF11168">
    <property type="entry name" value="DUF2955"/>
    <property type="match status" value="1"/>
</dbReference>
<feature type="transmembrane region" description="Helical" evidence="1">
    <location>
        <begin position="259"/>
        <end position="279"/>
    </location>
</feature>
<feature type="transmembrane region" description="Helical" evidence="1">
    <location>
        <begin position="181"/>
        <end position="201"/>
    </location>
</feature>
<feature type="transmembrane region" description="Helical" evidence="1">
    <location>
        <begin position="21"/>
        <end position="43"/>
    </location>
</feature>
<sequence>MSIDGQAALELLRIKRQGLRIALAATVGLCTGLVLGDILPFLAPLFAIQLLLASRRAPALSQGLITLLVSLLTGALLVCMTGILGDRPWVLLPVLWLFYFACFTAQGQQRGGAGPALMLVIAIVVPMLDIVQRDLGESIVLVLVKAVSLGLLLTWSAHALLPDPAGEHTDQQIPQPRELTLVIHQAMASAAILLAMIALCLSDPRLATAMVVPITVASLLSQFSLGMSSRTALGLVMVNLLGGVVASLAFTLFELRPTLWLVALILLLVSLLFAGKAAIGNTAGKVFGGGLMTFLILFGLGVSPLPTETPQLFSTRIAYVLFAVVYAIGLAALLWPRAGVMPAETANAHRSLSSVDH</sequence>
<feature type="transmembrane region" description="Helical" evidence="1">
    <location>
        <begin position="286"/>
        <end position="305"/>
    </location>
</feature>
<dbReference type="AlphaFoldDB" id="A0A0F4XV42"/>
<evidence type="ECO:0000313" key="2">
    <source>
        <dbReference type="EMBL" id="KKA09799.1"/>
    </source>
</evidence>
<accession>A0A0F4XV42</accession>
<feature type="transmembrane region" description="Helical" evidence="1">
    <location>
        <begin position="113"/>
        <end position="131"/>
    </location>
</feature>
<evidence type="ECO:0000313" key="3">
    <source>
        <dbReference type="Proteomes" id="UP000033662"/>
    </source>
</evidence>
<name>A0A0F4XV42_9PSED</name>
<dbReference type="OrthoDB" id="6849376at2"/>
<keyword evidence="1" id="KW-1133">Transmembrane helix</keyword>